<dbReference type="CDD" id="cd03469">
    <property type="entry name" value="Rieske_RO_Alpha_N"/>
    <property type="match status" value="1"/>
</dbReference>
<dbReference type="PANTHER" id="PTHR21266">
    <property type="entry name" value="IRON-SULFUR DOMAIN CONTAINING PROTEIN"/>
    <property type="match status" value="1"/>
</dbReference>
<dbReference type="AlphaFoldDB" id="A0A506UFA6"/>
<proteinExistence type="predicted"/>
<organism evidence="7 8">
    <name type="scientific">Martelella alba</name>
    <dbReference type="NCBI Taxonomy" id="2590451"/>
    <lineage>
        <taxon>Bacteria</taxon>
        <taxon>Pseudomonadati</taxon>
        <taxon>Pseudomonadota</taxon>
        <taxon>Alphaproteobacteria</taxon>
        <taxon>Hyphomicrobiales</taxon>
        <taxon>Aurantimonadaceae</taxon>
        <taxon>Martelella</taxon>
    </lineage>
</organism>
<dbReference type="InterPro" id="IPR050584">
    <property type="entry name" value="Cholesterol_7-desaturase"/>
</dbReference>
<dbReference type="EMBL" id="VHLG01000005">
    <property type="protein sequence ID" value="TPW30487.1"/>
    <property type="molecule type" value="Genomic_DNA"/>
</dbReference>
<evidence type="ECO:0000259" key="6">
    <source>
        <dbReference type="PROSITE" id="PS51296"/>
    </source>
</evidence>
<evidence type="ECO:0000256" key="4">
    <source>
        <dbReference type="ARBA" id="ARBA00023004"/>
    </source>
</evidence>
<evidence type="ECO:0000256" key="1">
    <source>
        <dbReference type="ARBA" id="ARBA00022714"/>
    </source>
</evidence>
<dbReference type="InterPro" id="IPR017941">
    <property type="entry name" value="Rieske_2Fe-2S"/>
</dbReference>
<dbReference type="PANTHER" id="PTHR21266:SF60">
    <property type="entry name" value="3-KETOSTEROID-9-ALPHA-MONOOXYGENASE, OXYGENASE COMPONENT"/>
    <property type="match status" value="1"/>
</dbReference>
<dbReference type="Pfam" id="PF19112">
    <property type="entry name" value="VanA_C"/>
    <property type="match status" value="1"/>
</dbReference>
<keyword evidence="4" id="KW-0408">Iron</keyword>
<dbReference type="OrthoDB" id="9800776at2"/>
<keyword evidence="3" id="KW-0560">Oxidoreductase</keyword>
<dbReference type="Proteomes" id="UP000318801">
    <property type="component" value="Unassembled WGS sequence"/>
</dbReference>
<evidence type="ECO:0000256" key="2">
    <source>
        <dbReference type="ARBA" id="ARBA00022723"/>
    </source>
</evidence>
<dbReference type="RefSeq" id="WP_141149057.1">
    <property type="nucleotide sequence ID" value="NZ_VHLG01000005.1"/>
</dbReference>
<dbReference type="Pfam" id="PF00355">
    <property type="entry name" value="Rieske"/>
    <property type="match status" value="1"/>
</dbReference>
<reference evidence="7 8" key="1">
    <citation type="submission" date="2019-06" db="EMBL/GenBank/DDBJ databases">
        <authorList>
            <person name="Li M."/>
        </authorList>
    </citation>
    <scope>NUCLEOTIDE SEQUENCE [LARGE SCALE GENOMIC DNA]</scope>
    <source>
        <strain evidence="7 8">BGMRC2036</strain>
    </source>
</reference>
<evidence type="ECO:0000313" key="8">
    <source>
        <dbReference type="Proteomes" id="UP000318801"/>
    </source>
</evidence>
<protein>
    <submittedName>
        <fullName evidence="7">Rieske 2Fe-2S domain-containing protein</fullName>
    </submittedName>
</protein>
<dbReference type="InterPro" id="IPR044043">
    <property type="entry name" value="VanA_C_cat"/>
</dbReference>
<name>A0A506UFA6_9HYPH</name>
<dbReference type="PROSITE" id="PS51296">
    <property type="entry name" value="RIESKE"/>
    <property type="match status" value="1"/>
</dbReference>
<dbReference type="Gene3D" id="2.102.10.10">
    <property type="entry name" value="Rieske [2Fe-2S] iron-sulphur domain"/>
    <property type="match status" value="1"/>
</dbReference>
<evidence type="ECO:0000256" key="3">
    <source>
        <dbReference type="ARBA" id="ARBA00023002"/>
    </source>
</evidence>
<dbReference type="Gene3D" id="3.90.380.10">
    <property type="entry name" value="Naphthalene 1,2-dioxygenase Alpha Subunit, Chain A, domain 1"/>
    <property type="match status" value="1"/>
</dbReference>
<dbReference type="SUPFAM" id="SSF55961">
    <property type="entry name" value="Bet v1-like"/>
    <property type="match status" value="1"/>
</dbReference>
<comment type="caution">
    <text evidence="7">The sequence shown here is derived from an EMBL/GenBank/DDBJ whole genome shotgun (WGS) entry which is preliminary data.</text>
</comment>
<dbReference type="InterPro" id="IPR036922">
    <property type="entry name" value="Rieske_2Fe-2S_sf"/>
</dbReference>
<gene>
    <name evidence="7" type="ORF">FJU08_10955</name>
</gene>
<evidence type="ECO:0000256" key="5">
    <source>
        <dbReference type="ARBA" id="ARBA00023014"/>
    </source>
</evidence>
<keyword evidence="8" id="KW-1185">Reference proteome</keyword>
<keyword evidence="5" id="KW-0411">Iron-sulfur</keyword>
<dbReference type="GO" id="GO:0016491">
    <property type="term" value="F:oxidoreductase activity"/>
    <property type="evidence" value="ECO:0007669"/>
    <property type="project" value="UniProtKB-KW"/>
</dbReference>
<keyword evidence="2" id="KW-0479">Metal-binding</keyword>
<accession>A0A506UFA6</accession>
<keyword evidence="1" id="KW-0001">2Fe-2S</keyword>
<dbReference type="GO" id="GO:0051537">
    <property type="term" value="F:2 iron, 2 sulfur cluster binding"/>
    <property type="evidence" value="ECO:0007669"/>
    <property type="project" value="UniProtKB-KW"/>
</dbReference>
<sequence length="337" mass="39103">MLNTKQPLLRRFWYATVPVSALKDGPKPFTLLGENIVLFLDADGAPAALEDRCCHRTAKLSKGWCRNGNVVCGYHGWEYDRSGKLVMVPQFPFEQPIPNAHAKAFFCRERYGYAWVALDEPIGDIPPVPEEDMDGYRRIHQFYDRWETSALRLMENSFDNAHFSFVHRDSFGQIDQPRPEKYEITETDYGFEAETIVEVNNPEYGRKITGDPNPTTKRHMRNKWFMPFCRRLDIEYPSGIRHIIFNCATPIDDGAIQVVQLLYRNDTEEDVSTEELIAWDEKIVMEDKDVLESTNPDAIIDMSRKIEMHMPSDRPGMIMRKRLLALLREHGEEEVPA</sequence>
<feature type="domain" description="Rieske" evidence="6">
    <location>
        <begin position="13"/>
        <end position="116"/>
    </location>
</feature>
<dbReference type="GO" id="GO:0046872">
    <property type="term" value="F:metal ion binding"/>
    <property type="evidence" value="ECO:0007669"/>
    <property type="project" value="UniProtKB-KW"/>
</dbReference>
<evidence type="ECO:0000313" key="7">
    <source>
        <dbReference type="EMBL" id="TPW30487.1"/>
    </source>
</evidence>
<dbReference type="SUPFAM" id="SSF50022">
    <property type="entry name" value="ISP domain"/>
    <property type="match status" value="1"/>
</dbReference>